<dbReference type="AlphaFoldDB" id="A0AAE1H2B4"/>
<evidence type="ECO:0000256" key="1">
    <source>
        <dbReference type="SAM" id="MobiDB-lite"/>
    </source>
</evidence>
<evidence type="ECO:0000313" key="4">
    <source>
        <dbReference type="Proteomes" id="UP001219518"/>
    </source>
</evidence>
<proteinExistence type="predicted"/>
<feature type="domain" description="DUF4771" evidence="2">
    <location>
        <begin position="142"/>
        <end position="272"/>
    </location>
</feature>
<feature type="compositionally biased region" description="Basic residues" evidence="1">
    <location>
        <begin position="38"/>
        <end position="54"/>
    </location>
</feature>
<dbReference type="PANTHER" id="PTHR41967:SF6">
    <property type="entry name" value="FI19406P1-RELATED"/>
    <property type="match status" value="1"/>
</dbReference>
<dbReference type="PANTHER" id="PTHR41967">
    <property type="entry name" value="FI19406P1-RELATED"/>
    <property type="match status" value="1"/>
</dbReference>
<reference evidence="3" key="2">
    <citation type="journal article" date="2023" name="BMC Genomics">
        <title>Pest status, molecular evolution, and epigenetic factors derived from the genome assembly of Frankliniella fusca, a thysanopteran phytovirus vector.</title>
        <authorList>
            <person name="Catto M.A."/>
            <person name="Labadie P.E."/>
            <person name="Jacobson A.L."/>
            <person name="Kennedy G.G."/>
            <person name="Srinivasan R."/>
            <person name="Hunt B.G."/>
        </authorList>
    </citation>
    <scope>NUCLEOTIDE SEQUENCE</scope>
    <source>
        <strain evidence="3">PL_HMW_Pooled</strain>
    </source>
</reference>
<feature type="compositionally biased region" description="Low complexity" evidence="1">
    <location>
        <begin position="335"/>
        <end position="348"/>
    </location>
</feature>
<reference evidence="3" key="1">
    <citation type="submission" date="2021-07" db="EMBL/GenBank/DDBJ databases">
        <authorList>
            <person name="Catto M.A."/>
            <person name="Jacobson A."/>
            <person name="Kennedy G."/>
            <person name="Labadie P."/>
            <person name="Hunt B.G."/>
            <person name="Srinivasan R."/>
        </authorList>
    </citation>
    <scope>NUCLEOTIDE SEQUENCE</scope>
    <source>
        <strain evidence="3">PL_HMW_Pooled</strain>
        <tissue evidence="3">Head</tissue>
    </source>
</reference>
<feature type="region of interest" description="Disordered" evidence="1">
    <location>
        <begin position="304"/>
        <end position="369"/>
    </location>
</feature>
<dbReference type="InterPro" id="IPR031936">
    <property type="entry name" value="DUF4771"/>
</dbReference>
<feature type="non-terminal residue" evidence="3">
    <location>
        <position position="369"/>
    </location>
</feature>
<feature type="compositionally biased region" description="Polar residues" evidence="1">
    <location>
        <begin position="316"/>
        <end position="328"/>
    </location>
</feature>
<evidence type="ECO:0000313" key="3">
    <source>
        <dbReference type="EMBL" id="KAK3912961.1"/>
    </source>
</evidence>
<comment type="caution">
    <text evidence="3">The sequence shown here is derived from an EMBL/GenBank/DDBJ whole genome shotgun (WGS) entry which is preliminary data.</text>
</comment>
<evidence type="ECO:0000259" key="2">
    <source>
        <dbReference type="Pfam" id="PF15995"/>
    </source>
</evidence>
<name>A0AAE1H2B4_9NEOP</name>
<feature type="compositionally biased region" description="Basic and acidic residues" evidence="1">
    <location>
        <begin position="350"/>
        <end position="369"/>
    </location>
</feature>
<keyword evidence="4" id="KW-1185">Reference proteome</keyword>
<dbReference type="Pfam" id="PF15995">
    <property type="entry name" value="DUF4771"/>
    <property type="match status" value="1"/>
</dbReference>
<accession>A0AAE1H2B4</accession>
<sequence>MKTAEQVYIALTLELCRADANLRPPPDLNPSEPDSHGRGRYGSRSRTRTCRPRTSRPDDDAAAGPSRAAGGGRHRGRARSAGTSDRTRTVGCSPLRAPGERPRRADKKDAAGAGADNDNDAPGVELASVVSFLEGLASEEPLCQLPDVHRIPAIQKWVRLRNGLLYVHRRLAEVLQDRSLIMWNANHLGMSYRVPTPKHGLTPKQVRELTWDRREWYRRRVDKIMSGYNQALRTIQVNAAREMFPAMACDYFPGRDKFIKTYFAYMPKHEMDQPVVKPWNPGEYNQSILPLWRDRYYQCRARNTALPAPVPRPPRSDSSTALDSTAPSGTCAPEATAAAAAASTSASAQRPEERPLASILEARETRTSA</sequence>
<protein>
    <submittedName>
        <fullName evidence="3">Pre-mRNA-splicing factor CWC25</fullName>
    </submittedName>
</protein>
<dbReference type="EMBL" id="JAHWGI010000307">
    <property type="protein sequence ID" value="KAK3912961.1"/>
    <property type="molecule type" value="Genomic_DNA"/>
</dbReference>
<feature type="compositionally biased region" description="Basic and acidic residues" evidence="1">
    <location>
        <begin position="98"/>
        <end position="110"/>
    </location>
</feature>
<gene>
    <name evidence="3" type="ORF">KUF71_022415</name>
</gene>
<feature type="region of interest" description="Disordered" evidence="1">
    <location>
        <begin position="20"/>
        <end position="122"/>
    </location>
</feature>
<dbReference type="Proteomes" id="UP001219518">
    <property type="component" value="Unassembled WGS sequence"/>
</dbReference>
<organism evidence="3 4">
    <name type="scientific">Frankliniella fusca</name>
    <dbReference type="NCBI Taxonomy" id="407009"/>
    <lineage>
        <taxon>Eukaryota</taxon>
        <taxon>Metazoa</taxon>
        <taxon>Ecdysozoa</taxon>
        <taxon>Arthropoda</taxon>
        <taxon>Hexapoda</taxon>
        <taxon>Insecta</taxon>
        <taxon>Pterygota</taxon>
        <taxon>Neoptera</taxon>
        <taxon>Paraneoptera</taxon>
        <taxon>Thysanoptera</taxon>
        <taxon>Terebrantia</taxon>
        <taxon>Thripoidea</taxon>
        <taxon>Thripidae</taxon>
        <taxon>Frankliniella</taxon>
    </lineage>
</organism>